<evidence type="ECO:0000256" key="3">
    <source>
        <dbReference type="ARBA" id="ARBA00023125"/>
    </source>
</evidence>
<dbReference type="EMBL" id="NEVM01000001">
    <property type="protein sequence ID" value="OZI37693.1"/>
    <property type="molecule type" value="Genomic_DNA"/>
</dbReference>
<dbReference type="Gene3D" id="3.40.190.290">
    <property type="match status" value="1"/>
</dbReference>
<dbReference type="SUPFAM" id="SSF46785">
    <property type="entry name" value="Winged helix' DNA-binding domain"/>
    <property type="match status" value="1"/>
</dbReference>
<evidence type="ECO:0000256" key="1">
    <source>
        <dbReference type="ARBA" id="ARBA00009437"/>
    </source>
</evidence>
<comment type="similarity">
    <text evidence="1">Belongs to the LysR transcriptional regulatory family.</text>
</comment>
<dbReference type="Pfam" id="PF03466">
    <property type="entry name" value="LysR_substrate"/>
    <property type="match status" value="1"/>
</dbReference>
<dbReference type="InterPro" id="IPR000847">
    <property type="entry name" value="LysR_HTH_N"/>
</dbReference>
<keyword evidence="7" id="KW-1185">Reference proteome</keyword>
<reference evidence="7" key="1">
    <citation type="submission" date="2017-05" db="EMBL/GenBank/DDBJ databases">
        <title>Complete and WGS of Bordetella genogroups.</title>
        <authorList>
            <person name="Spilker T."/>
            <person name="Lipuma J."/>
        </authorList>
    </citation>
    <scope>NUCLEOTIDE SEQUENCE [LARGE SCALE GENOMIC DNA]</scope>
    <source>
        <strain evidence="7">AU16122</strain>
    </source>
</reference>
<keyword evidence="4" id="KW-0804">Transcription</keyword>
<dbReference type="Proteomes" id="UP000216020">
    <property type="component" value="Unassembled WGS sequence"/>
</dbReference>
<dbReference type="InterPro" id="IPR036390">
    <property type="entry name" value="WH_DNA-bd_sf"/>
</dbReference>
<dbReference type="SUPFAM" id="SSF53850">
    <property type="entry name" value="Periplasmic binding protein-like II"/>
    <property type="match status" value="1"/>
</dbReference>
<dbReference type="GO" id="GO:0005829">
    <property type="term" value="C:cytosol"/>
    <property type="evidence" value="ECO:0007669"/>
    <property type="project" value="TreeGrafter"/>
</dbReference>
<comment type="caution">
    <text evidence="6">The sequence shown here is derived from an EMBL/GenBank/DDBJ whole genome shotgun (WGS) entry which is preliminary data.</text>
</comment>
<dbReference type="Pfam" id="PF00126">
    <property type="entry name" value="HTH_1"/>
    <property type="match status" value="1"/>
</dbReference>
<keyword evidence="2" id="KW-0805">Transcription regulation</keyword>
<keyword evidence="3" id="KW-0238">DNA-binding</keyword>
<sequence>MNPSLRDLSYFLAVVAHGHLGRAASACAVTQPALSKSLKRLEDETGLALFDRSARAVRPTAAGLAFAEHARKVVDQYEDAIRHAQALSAGDTGLLRVGATAATMDTAVLPALEVLLPERPGLRVTLTTGVADELHDLLEQGVLDVVVAPLERAVPAALRQQAVGRDDLRVVARRGHPLLRRAPVGLEALAAARWILPKRTSLLRQQLDAAYAAAALAPPAPVLEVDFISAGALKLVAGGDWLTVAPAALLEEASGVVALPAASPLPLRREVALLARRSAAWSPQMKAMREALQRANKSAEGSPA</sequence>
<evidence type="ECO:0000256" key="4">
    <source>
        <dbReference type="ARBA" id="ARBA00023163"/>
    </source>
</evidence>
<dbReference type="OrthoDB" id="8437302at2"/>
<dbReference type="PRINTS" id="PR00039">
    <property type="entry name" value="HTHLYSR"/>
</dbReference>
<dbReference type="RefSeq" id="WP_094851794.1">
    <property type="nucleotide sequence ID" value="NZ_NEVM01000001.1"/>
</dbReference>
<organism evidence="6 7">
    <name type="scientific">Bordetella genomosp. 10</name>
    <dbReference type="NCBI Taxonomy" id="1416804"/>
    <lineage>
        <taxon>Bacteria</taxon>
        <taxon>Pseudomonadati</taxon>
        <taxon>Pseudomonadota</taxon>
        <taxon>Betaproteobacteria</taxon>
        <taxon>Burkholderiales</taxon>
        <taxon>Alcaligenaceae</taxon>
        <taxon>Bordetella</taxon>
    </lineage>
</organism>
<dbReference type="GO" id="GO:0003700">
    <property type="term" value="F:DNA-binding transcription factor activity"/>
    <property type="evidence" value="ECO:0007669"/>
    <property type="project" value="InterPro"/>
</dbReference>
<dbReference type="AlphaFoldDB" id="A0A261SN16"/>
<dbReference type="InterPro" id="IPR050950">
    <property type="entry name" value="HTH-type_LysR_regulators"/>
</dbReference>
<dbReference type="PROSITE" id="PS50931">
    <property type="entry name" value="HTH_LYSR"/>
    <property type="match status" value="1"/>
</dbReference>
<dbReference type="InterPro" id="IPR036388">
    <property type="entry name" value="WH-like_DNA-bd_sf"/>
</dbReference>
<evidence type="ECO:0000313" key="6">
    <source>
        <dbReference type="EMBL" id="OZI37693.1"/>
    </source>
</evidence>
<evidence type="ECO:0000313" key="7">
    <source>
        <dbReference type="Proteomes" id="UP000216020"/>
    </source>
</evidence>
<dbReference type="PANTHER" id="PTHR30419:SF8">
    <property type="entry name" value="NITROGEN ASSIMILATION TRANSCRIPTIONAL ACTIVATOR-RELATED"/>
    <property type="match status" value="1"/>
</dbReference>
<dbReference type="GO" id="GO:0003677">
    <property type="term" value="F:DNA binding"/>
    <property type="evidence" value="ECO:0007669"/>
    <property type="project" value="UniProtKB-KW"/>
</dbReference>
<dbReference type="InterPro" id="IPR005119">
    <property type="entry name" value="LysR_subst-bd"/>
</dbReference>
<protein>
    <recommendedName>
        <fullName evidence="5">HTH lysR-type domain-containing protein</fullName>
    </recommendedName>
</protein>
<accession>A0A261SN16</accession>
<dbReference type="Gene3D" id="1.10.10.10">
    <property type="entry name" value="Winged helix-like DNA-binding domain superfamily/Winged helix DNA-binding domain"/>
    <property type="match status" value="1"/>
</dbReference>
<dbReference type="FunFam" id="1.10.10.10:FF:000001">
    <property type="entry name" value="LysR family transcriptional regulator"/>
    <property type="match status" value="1"/>
</dbReference>
<evidence type="ECO:0000256" key="2">
    <source>
        <dbReference type="ARBA" id="ARBA00023015"/>
    </source>
</evidence>
<gene>
    <name evidence="6" type="ORF">CAL29_04705</name>
</gene>
<proteinExistence type="inferred from homology"/>
<dbReference type="PANTHER" id="PTHR30419">
    <property type="entry name" value="HTH-TYPE TRANSCRIPTIONAL REGULATOR YBHD"/>
    <property type="match status" value="1"/>
</dbReference>
<feature type="domain" description="HTH lysR-type" evidence="5">
    <location>
        <begin position="3"/>
        <end position="60"/>
    </location>
</feature>
<name>A0A261SN16_9BORD</name>
<evidence type="ECO:0000259" key="5">
    <source>
        <dbReference type="PROSITE" id="PS50931"/>
    </source>
</evidence>